<gene>
    <name evidence="3" type="ORF">ACFSKX_16930</name>
</gene>
<feature type="transmembrane region" description="Helical" evidence="1">
    <location>
        <begin position="182"/>
        <end position="204"/>
    </location>
</feature>
<dbReference type="Proteomes" id="UP001597425">
    <property type="component" value="Unassembled WGS sequence"/>
</dbReference>
<comment type="caution">
    <text evidence="3">The sequence shown here is derived from an EMBL/GenBank/DDBJ whole genome shotgun (WGS) entry which is preliminary data.</text>
</comment>
<proteinExistence type="predicted"/>
<feature type="transmembrane region" description="Helical" evidence="1">
    <location>
        <begin position="118"/>
        <end position="136"/>
    </location>
</feature>
<dbReference type="RefSeq" id="WP_265721288.1">
    <property type="nucleotide sequence ID" value="NZ_JAPIVK010000010.1"/>
</dbReference>
<name>A0ABW5EIP9_9GAMM</name>
<dbReference type="SUPFAM" id="SSF103481">
    <property type="entry name" value="Multidrug resistance efflux transporter EmrE"/>
    <property type="match status" value="1"/>
</dbReference>
<organism evidence="3 4">
    <name type="scientific">Microbulbifer halophilus</name>
    <dbReference type="NCBI Taxonomy" id="453963"/>
    <lineage>
        <taxon>Bacteria</taxon>
        <taxon>Pseudomonadati</taxon>
        <taxon>Pseudomonadota</taxon>
        <taxon>Gammaproteobacteria</taxon>
        <taxon>Cellvibrionales</taxon>
        <taxon>Microbulbiferaceae</taxon>
        <taxon>Microbulbifer</taxon>
    </lineage>
</organism>
<sequence length="299" mass="31964">MKKMILLSILCAFLWATTGIFVKAVQEMTVWMIVWGRFLVAFSFSLIPFAGRSTSLLPQSRIGWPDFFLSGLMTAYYLFATLSFLHAPVALAALLIAFTPLITMVWRVAGGESIVPGEVVGFLVAFFGVGIYLFAGNQASLNYSAKDLLLGGGFALAAATVRASFSYAIWKKAQSGGRPNLAGINQMTFMTGIVLLLFFAFRDISSQRVDLFNCVVLVLLGIIATALPNYLNGAVSEKLPPMIHSVIGMSTPLLAGILAFSILGEPLGLWSLLGMLMAVIGICISIYSGAAAPRRAVGG</sequence>
<keyword evidence="4" id="KW-1185">Reference proteome</keyword>
<keyword evidence="1" id="KW-0472">Membrane</keyword>
<feature type="transmembrane region" description="Helical" evidence="1">
    <location>
        <begin position="210"/>
        <end position="231"/>
    </location>
</feature>
<dbReference type="EMBL" id="JBHUJD010000029">
    <property type="protein sequence ID" value="MFD2312108.1"/>
    <property type="molecule type" value="Genomic_DNA"/>
</dbReference>
<evidence type="ECO:0000313" key="3">
    <source>
        <dbReference type="EMBL" id="MFD2312108.1"/>
    </source>
</evidence>
<keyword evidence="1" id="KW-0812">Transmembrane</keyword>
<feature type="domain" description="EamA" evidence="2">
    <location>
        <begin position="154"/>
        <end position="286"/>
    </location>
</feature>
<protein>
    <submittedName>
        <fullName evidence="3">DMT family transporter</fullName>
    </submittedName>
</protein>
<feature type="transmembrane region" description="Helical" evidence="1">
    <location>
        <begin position="269"/>
        <end position="290"/>
    </location>
</feature>
<evidence type="ECO:0000256" key="1">
    <source>
        <dbReference type="SAM" id="Phobius"/>
    </source>
</evidence>
<feature type="transmembrane region" description="Helical" evidence="1">
    <location>
        <begin position="29"/>
        <end position="50"/>
    </location>
</feature>
<feature type="transmembrane region" description="Helical" evidence="1">
    <location>
        <begin position="148"/>
        <end position="170"/>
    </location>
</feature>
<feature type="domain" description="EamA" evidence="2">
    <location>
        <begin position="3"/>
        <end position="132"/>
    </location>
</feature>
<evidence type="ECO:0000313" key="4">
    <source>
        <dbReference type="Proteomes" id="UP001597425"/>
    </source>
</evidence>
<feature type="transmembrane region" description="Helical" evidence="1">
    <location>
        <begin position="85"/>
        <end position="106"/>
    </location>
</feature>
<dbReference type="PANTHER" id="PTHR22911:SF79">
    <property type="entry name" value="MOBA-LIKE NTP TRANSFERASE DOMAIN-CONTAINING PROTEIN"/>
    <property type="match status" value="1"/>
</dbReference>
<dbReference type="PANTHER" id="PTHR22911">
    <property type="entry name" value="ACYL-MALONYL CONDENSING ENZYME-RELATED"/>
    <property type="match status" value="1"/>
</dbReference>
<accession>A0ABW5EIP9</accession>
<evidence type="ECO:0000259" key="2">
    <source>
        <dbReference type="Pfam" id="PF00892"/>
    </source>
</evidence>
<feature type="transmembrane region" description="Helical" evidence="1">
    <location>
        <begin position="243"/>
        <end position="263"/>
    </location>
</feature>
<reference evidence="4" key="1">
    <citation type="journal article" date="2019" name="Int. J. Syst. Evol. Microbiol.">
        <title>The Global Catalogue of Microorganisms (GCM) 10K type strain sequencing project: providing services to taxonomists for standard genome sequencing and annotation.</title>
        <authorList>
            <consortium name="The Broad Institute Genomics Platform"/>
            <consortium name="The Broad Institute Genome Sequencing Center for Infectious Disease"/>
            <person name="Wu L."/>
            <person name="Ma J."/>
        </authorList>
    </citation>
    <scope>NUCLEOTIDE SEQUENCE [LARGE SCALE GENOMIC DNA]</scope>
    <source>
        <strain evidence="4">KCTC 12848</strain>
    </source>
</reference>
<feature type="transmembrane region" description="Helical" evidence="1">
    <location>
        <begin position="62"/>
        <end position="79"/>
    </location>
</feature>
<keyword evidence="1" id="KW-1133">Transmembrane helix</keyword>
<dbReference type="InterPro" id="IPR037185">
    <property type="entry name" value="EmrE-like"/>
</dbReference>
<dbReference type="Pfam" id="PF00892">
    <property type="entry name" value="EamA"/>
    <property type="match status" value="2"/>
</dbReference>
<dbReference type="InterPro" id="IPR000620">
    <property type="entry name" value="EamA_dom"/>
</dbReference>